<keyword evidence="5" id="KW-0479">Metal-binding</keyword>
<dbReference type="InterPro" id="IPR016454">
    <property type="entry name" value="Cysteine_dSase"/>
</dbReference>
<dbReference type="STRING" id="1921764.BSR28_07985"/>
<feature type="domain" description="Aminotransferase class V" evidence="11">
    <location>
        <begin position="11"/>
        <end position="387"/>
    </location>
</feature>
<organism evidence="12 13">
    <name type="scientific">Boudabousia liubingyangii</name>
    <dbReference type="NCBI Taxonomy" id="1921764"/>
    <lineage>
        <taxon>Bacteria</taxon>
        <taxon>Bacillati</taxon>
        <taxon>Actinomycetota</taxon>
        <taxon>Actinomycetes</taxon>
        <taxon>Actinomycetales</taxon>
        <taxon>Actinomycetaceae</taxon>
        <taxon>Boudabousia</taxon>
    </lineage>
</organism>
<dbReference type="RefSeq" id="WP_073709457.1">
    <property type="nucleotide sequence ID" value="NZ_MQSV01000004.1"/>
</dbReference>
<dbReference type="GO" id="GO:0046872">
    <property type="term" value="F:metal ion binding"/>
    <property type="evidence" value="ECO:0007669"/>
    <property type="project" value="UniProtKB-KW"/>
</dbReference>
<keyword evidence="6" id="KW-0663">Pyridoxal phosphate</keyword>
<dbReference type="PIRSF" id="PIRSF005572">
    <property type="entry name" value="NifS"/>
    <property type="match status" value="1"/>
</dbReference>
<dbReference type="GO" id="GO:0051536">
    <property type="term" value="F:iron-sulfur cluster binding"/>
    <property type="evidence" value="ECO:0007669"/>
    <property type="project" value="UniProtKB-KW"/>
</dbReference>
<accession>A0A1Q5PKR6</accession>
<keyword evidence="8" id="KW-0411">Iron-sulfur</keyword>
<keyword evidence="7" id="KW-0408">Iron</keyword>
<evidence type="ECO:0000256" key="1">
    <source>
        <dbReference type="ARBA" id="ARBA00001933"/>
    </source>
</evidence>
<dbReference type="GO" id="GO:0031071">
    <property type="term" value="F:cysteine desulfurase activity"/>
    <property type="evidence" value="ECO:0007669"/>
    <property type="project" value="UniProtKB-EC"/>
</dbReference>
<evidence type="ECO:0000256" key="9">
    <source>
        <dbReference type="ARBA" id="ARBA00050776"/>
    </source>
</evidence>
<dbReference type="InterPro" id="IPR015424">
    <property type="entry name" value="PyrdxlP-dep_Trfase"/>
</dbReference>
<comment type="caution">
    <text evidence="12">The sequence shown here is derived from an EMBL/GenBank/DDBJ whole genome shotgun (WGS) entry which is preliminary data.</text>
</comment>
<gene>
    <name evidence="12" type="ORF">BSR29_06295</name>
</gene>
<dbReference type="OrthoDB" id="9808002at2"/>
<evidence type="ECO:0000259" key="11">
    <source>
        <dbReference type="Pfam" id="PF00266"/>
    </source>
</evidence>
<dbReference type="SUPFAM" id="SSF53383">
    <property type="entry name" value="PLP-dependent transferases"/>
    <property type="match status" value="1"/>
</dbReference>
<dbReference type="PANTHER" id="PTHR11601:SF34">
    <property type="entry name" value="CYSTEINE DESULFURASE"/>
    <property type="match status" value="1"/>
</dbReference>
<dbReference type="InterPro" id="IPR020578">
    <property type="entry name" value="Aminotrans_V_PyrdxlP_BS"/>
</dbReference>
<reference evidence="12 13" key="1">
    <citation type="submission" date="2016-11" db="EMBL/GenBank/DDBJ databases">
        <title>Actinomyces gypaetusis sp. nov. isolated from the vulture Gypaetus barbatus in Qinghai Tibet Plateau China.</title>
        <authorList>
            <person name="Meng X."/>
        </authorList>
    </citation>
    <scope>NUCLEOTIDE SEQUENCE [LARGE SCALE GENOMIC DNA]</scope>
    <source>
        <strain evidence="12 13">VUL4_2</strain>
    </source>
</reference>
<dbReference type="InterPro" id="IPR015422">
    <property type="entry name" value="PyrdxlP-dep_Trfase_small"/>
</dbReference>
<dbReference type="EC" id="2.8.1.7" evidence="3"/>
<evidence type="ECO:0000256" key="2">
    <source>
        <dbReference type="ARBA" id="ARBA00006490"/>
    </source>
</evidence>
<evidence type="ECO:0000256" key="8">
    <source>
        <dbReference type="ARBA" id="ARBA00023014"/>
    </source>
</evidence>
<evidence type="ECO:0000313" key="12">
    <source>
        <dbReference type="EMBL" id="OKL47224.1"/>
    </source>
</evidence>
<dbReference type="Gene3D" id="1.10.260.50">
    <property type="match status" value="1"/>
</dbReference>
<dbReference type="PANTHER" id="PTHR11601">
    <property type="entry name" value="CYSTEINE DESULFURYLASE FAMILY MEMBER"/>
    <property type="match status" value="1"/>
</dbReference>
<evidence type="ECO:0000256" key="4">
    <source>
        <dbReference type="ARBA" id="ARBA00022679"/>
    </source>
</evidence>
<comment type="similarity">
    <text evidence="2">Belongs to the class-V pyridoxal-phosphate-dependent aminotransferase family. NifS/IscS subfamily.</text>
</comment>
<protein>
    <recommendedName>
        <fullName evidence="3">cysteine desulfurase</fullName>
        <ecNumber evidence="3">2.8.1.7</ecNumber>
    </recommendedName>
</protein>
<proteinExistence type="inferred from homology"/>
<evidence type="ECO:0000256" key="6">
    <source>
        <dbReference type="ARBA" id="ARBA00022898"/>
    </source>
</evidence>
<name>A0A1Q5PKR6_9ACTO</name>
<dbReference type="Pfam" id="PF00266">
    <property type="entry name" value="Aminotran_5"/>
    <property type="match status" value="1"/>
</dbReference>
<evidence type="ECO:0000256" key="7">
    <source>
        <dbReference type="ARBA" id="ARBA00023004"/>
    </source>
</evidence>
<evidence type="ECO:0000256" key="3">
    <source>
        <dbReference type="ARBA" id="ARBA00012239"/>
    </source>
</evidence>
<evidence type="ECO:0000256" key="5">
    <source>
        <dbReference type="ARBA" id="ARBA00022723"/>
    </source>
</evidence>
<comment type="catalytic activity">
    <reaction evidence="9">
        <text>(sulfur carrier)-H + L-cysteine = (sulfur carrier)-SH + L-alanine</text>
        <dbReference type="Rhea" id="RHEA:43892"/>
        <dbReference type="Rhea" id="RHEA-COMP:14737"/>
        <dbReference type="Rhea" id="RHEA-COMP:14739"/>
        <dbReference type="ChEBI" id="CHEBI:29917"/>
        <dbReference type="ChEBI" id="CHEBI:35235"/>
        <dbReference type="ChEBI" id="CHEBI:57972"/>
        <dbReference type="ChEBI" id="CHEBI:64428"/>
        <dbReference type="EC" id="2.8.1.7"/>
    </reaction>
</comment>
<comment type="cofactor">
    <cofactor evidence="1 10">
        <name>pyridoxal 5'-phosphate</name>
        <dbReference type="ChEBI" id="CHEBI:597326"/>
    </cofactor>
</comment>
<keyword evidence="4" id="KW-0808">Transferase</keyword>
<keyword evidence="13" id="KW-1185">Reference proteome</keyword>
<dbReference type="InterPro" id="IPR000192">
    <property type="entry name" value="Aminotrans_V_dom"/>
</dbReference>
<evidence type="ECO:0000256" key="10">
    <source>
        <dbReference type="RuleBase" id="RU004504"/>
    </source>
</evidence>
<dbReference type="PROSITE" id="PS00595">
    <property type="entry name" value="AA_TRANSFER_CLASS_5"/>
    <property type="match status" value="1"/>
</dbReference>
<dbReference type="Gene3D" id="3.40.640.10">
    <property type="entry name" value="Type I PLP-dependent aspartate aminotransferase-like (Major domain)"/>
    <property type="match status" value="1"/>
</dbReference>
<evidence type="ECO:0000313" key="13">
    <source>
        <dbReference type="Proteomes" id="UP000186785"/>
    </source>
</evidence>
<dbReference type="Proteomes" id="UP000186785">
    <property type="component" value="Unassembled WGS sequence"/>
</dbReference>
<dbReference type="AlphaFoldDB" id="A0A1Q5PKR6"/>
<dbReference type="EMBL" id="MQSV01000004">
    <property type="protein sequence ID" value="OKL47224.1"/>
    <property type="molecule type" value="Genomic_DNA"/>
</dbReference>
<dbReference type="Gene3D" id="3.90.1150.10">
    <property type="entry name" value="Aspartate Aminotransferase, domain 1"/>
    <property type="match status" value="1"/>
</dbReference>
<sequence length="410" mass="43003">MPVSSQESGAYLDNAASRPVDPRVLAHLLEVSEALSRQGGNPSALHFGGRFAREQLEAARHQVGELLGAQAPEVIFTSGATESDSLAVGGALARFAELAADDSEASKPLMITSELEHPAVRKWADRAQELGFEVLWVPVTSDGQVSVSDLAQMLSELAAEPQRLVLASFLLVDNDTGVIQPVAELAALVRQAFPTALIHCDAAQAVGQIPVSFSELGVDALSLSGHKFGAPAGIGALVVRREYPLRSDRIGGGQERDLRSGTQAVAMAQALAKALELAVAEMGERQEYLESLKAETIAGLDSRVHVSSQAATSPHILHLLTPVTNPEVSLLVMDQNRVAVSAGSACSAGVARPVASLLAMGCDEDQAMGGLRVSFGPQNTSADVQAFLQALPKALDAALAFSARKERKTK</sequence>
<dbReference type="InterPro" id="IPR015421">
    <property type="entry name" value="PyrdxlP-dep_Trfase_major"/>
</dbReference>